<evidence type="ECO:0000256" key="1">
    <source>
        <dbReference type="ARBA" id="ARBA00001541"/>
    </source>
</evidence>
<dbReference type="PATRIC" id="fig|272562.8.peg.305"/>
<dbReference type="Pfam" id="PF01739">
    <property type="entry name" value="CheR"/>
    <property type="match status" value="1"/>
</dbReference>
<comment type="catalytic activity">
    <reaction evidence="1">
        <text>L-glutamyl-[protein] + S-adenosyl-L-methionine = [protein]-L-glutamate 5-O-methyl ester + S-adenosyl-L-homocysteine</text>
        <dbReference type="Rhea" id="RHEA:24452"/>
        <dbReference type="Rhea" id="RHEA-COMP:10208"/>
        <dbReference type="Rhea" id="RHEA-COMP:10311"/>
        <dbReference type="ChEBI" id="CHEBI:29973"/>
        <dbReference type="ChEBI" id="CHEBI:57856"/>
        <dbReference type="ChEBI" id="CHEBI:59789"/>
        <dbReference type="ChEBI" id="CHEBI:82795"/>
        <dbReference type="EC" id="2.1.1.80"/>
    </reaction>
</comment>
<evidence type="ECO:0000256" key="2">
    <source>
        <dbReference type="ARBA" id="ARBA00012534"/>
    </source>
</evidence>
<dbReference type="GO" id="GO:0032259">
    <property type="term" value="P:methylation"/>
    <property type="evidence" value="ECO:0007669"/>
    <property type="project" value="UniProtKB-KW"/>
</dbReference>
<dbReference type="InterPro" id="IPR029063">
    <property type="entry name" value="SAM-dependent_MTases_sf"/>
</dbReference>
<feature type="domain" description="CheR-type methyltransferase" evidence="6">
    <location>
        <begin position="1"/>
        <end position="253"/>
    </location>
</feature>
<protein>
    <recommendedName>
        <fullName evidence="2">protein-glutamate O-methyltransferase</fullName>
        <ecNumber evidence="2">2.1.1.80</ecNumber>
    </recommendedName>
</protein>
<dbReference type="Gene3D" id="1.10.155.10">
    <property type="entry name" value="Chemotaxis receptor methyltransferase CheR, N-terminal domain"/>
    <property type="match status" value="1"/>
</dbReference>
<dbReference type="eggNOG" id="COG1352">
    <property type="taxonomic scope" value="Bacteria"/>
</dbReference>
<dbReference type="AlphaFoldDB" id="Q97MS0"/>
<keyword evidence="5" id="KW-0949">S-adenosyl-L-methionine</keyword>
<dbReference type="Proteomes" id="UP000000814">
    <property type="component" value="Chromosome"/>
</dbReference>
<dbReference type="InterPro" id="IPR036804">
    <property type="entry name" value="CheR_N_sf"/>
</dbReference>
<gene>
    <name evidence="7" type="primary">cheR</name>
    <name evidence="7" type="ordered locus">CA_C0121</name>
</gene>
<dbReference type="SUPFAM" id="SSF53335">
    <property type="entry name" value="S-adenosyl-L-methionine-dependent methyltransferases"/>
    <property type="match status" value="1"/>
</dbReference>
<keyword evidence="4" id="KW-0808">Transferase</keyword>
<dbReference type="HOGENOM" id="CLU_025854_0_0_9"/>
<reference evidence="7 8" key="1">
    <citation type="journal article" date="2001" name="J. Bacteriol.">
        <title>Genome sequence and comparative analysis of the solvent-producing bacterium Clostridium acetobutylicum.</title>
        <authorList>
            <person name="Nolling J."/>
            <person name="Breton G."/>
            <person name="Omelchenko M.V."/>
            <person name="Makarova K.S."/>
            <person name="Zeng Q."/>
            <person name="Gibson R."/>
            <person name="Lee H.M."/>
            <person name="Dubois J."/>
            <person name="Qiu D."/>
            <person name="Hitti J."/>
            <person name="Wolf Y.I."/>
            <person name="Tatusov R.L."/>
            <person name="Sabathe F."/>
            <person name="Doucette-Stamm L."/>
            <person name="Soucaille P."/>
            <person name="Daly M.J."/>
            <person name="Bennett G.N."/>
            <person name="Koonin E.V."/>
            <person name="Smith D.R."/>
        </authorList>
    </citation>
    <scope>NUCLEOTIDE SEQUENCE [LARGE SCALE GENOMIC DNA]</scope>
    <source>
        <strain evidence="8">ATCC 824 / DSM 792 / JCM 1419 / LMG 5710 / VKM B-1787</strain>
    </source>
</reference>
<proteinExistence type="predicted"/>
<evidence type="ECO:0000256" key="4">
    <source>
        <dbReference type="ARBA" id="ARBA00022679"/>
    </source>
</evidence>
<dbReference type="STRING" id="272562.CA_C0121"/>
<dbReference type="RefSeq" id="WP_010963448.1">
    <property type="nucleotide sequence ID" value="NC_003030.1"/>
</dbReference>
<dbReference type="InterPro" id="IPR000780">
    <property type="entry name" value="CheR_MeTrfase"/>
</dbReference>
<dbReference type="PANTHER" id="PTHR24422:SF19">
    <property type="entry name" value="CHEMOTAXIS PROTEIN METHYLTRANSFERASE"/>
    <property type="match status" value="1"/>
</dbReference>
<dbReference type="PIRSF" id="PIRSF000410">
    <property type="entry name" value="CheR"/>
    <property type="match status" value="1"/>
</dbReference>
<sequence length="270" mass="32605">MRILNETQFKEISDYIRRNFGINLKSSDRHIFANKFDKFLNIIKANSFEEGYHRILNDRTGECVRIFLDIITINHTFFMREPEHFYYFRDEVLPYLKSTIKDNDLRIWCAACSSGEEAYTIAMILDEFFMRDDSLWERQVLATDISCKVLNKAVRGVYSAKEIQDVMINWKINYFKKIDSNNFEVRKEIKDNIIYRRFNLMEEVFPFKKKFHVIFCRNVMMYFDKYTKKRLIKKFYDNTEKGGYLFIGHSEGIDIEDIGYKYVMPAVYRK</sequence>
<dbReference type="PIR" id="G96914">
    <property type="entry name" value="G96914"/>
</dbReference>
<evidence type="ECO:0000259" key="6">
    <source>
        <dbReference type="PROSITE" id="PS50123"/>
    </source>
</evidence>
<evidence type="ECO:0000256" key="3">
    <source>
        <dbReference type="ARBA" id="ARBA00022603"/>
    </source>
</evidence>
<name>Q97MS0_CLOAB</name>
<dbReference type="InterPro" id="IPR050903">
    <property type="entry name" value="Bact_Chemotaxis_MeTrfase"/>
</dbReference>
<accession>Q97MS0</accession>
<evidence type="ECO:0000256" key="5">
    <source>
        <dbReference type="ARBA" id="ARBA00022691"/>
    </source>
</evidence>
<organism evidence="7 8">
    <name type="scientific">Clostridium acetobutylicum (strain ATCC 824 / DSM 792 / JCM 1419 / IAM 19013 / LMG 5710 / NBRC 13948 / NRRL B-527 / VKM B-1787 / 2291 / W)</name>
    <dbReference type="NCBI Taxonomy" id="272562"/>
    <lineage>
        <taxon>Bacteria</taxon>
        <taxon>Bacillati</taxon>
        <taxon>Bacillota</taxon>
        <taxon>Clostridia</taxon>
        <taxon>Eubacteriales</taxon>
        <taxon>Clostridiaceae</taxon>
        <taxon>Clostridium</taxon>
    </lineage>
</organism>
<dbReference type="InterPro" id="IPR026024">
    <property type="entry name" value="Chemotaxis_MeTrfase_CheR"/>
</dbReference>
<evidence type="ECO:0000313" key="8">
    <source>
        <dbReference type="Proteomes" id="UP000000814"/>
    </source>
</evidence>
<dbReference type="OrthoDB" id="9816309at2"/>
<dbReference type="EC" id="2.1.1.80" evidence="2"/>
<dbReference type="EMBL" id="AE001437">
    <property type="protein sequence ID" value="AAK78106.1"/>
    <property type="molecule type" value="Genomic_DNA"/>
</dbReference>
<evidence type="ECO:0000313" key="7">
    <source>
        <dbReference type="EMBL" id="AAK78106.1"/>
    </source>
</evidence>
<dbReference type="PANTHER" id="PTHR24422">
    <property type="entry name" value="CHEMOTAXIS PROTEIN METHYLTRANSFERASE"/>
    <property type="match status" value="1"/>
</dbReference>
<keyword evidence="3 7" id="KW-0489">Methyltransferase</keyword>
<keyword evidence="8" id="KW-1185">Reference proteome</keyword>
<dbReference type="KEGG" id="cac:CA_C0121"/>
<dbReference type="SMART" id="SM00138">
    <property type="entry name" value="MeTrc"/>
    <property type="match status" value="1"/>
</dbReference>
<dbReference type="InterPro" id="IPR022642">
    <property type="entry name" value="CheR_C"/>
</dbReference>
<dbReference type="Gene3D" id="3.40.50.150">
    <property type="entry name" value="Vaccinia Virus protein VP39"/>
    <property type="match status" value="1"/>
</dbReference>
<dbReference type="GeneID" id="44996603"/>
<dbReference type="GO" id="GO:0008983">
    <property type="term" value="F:protein-glutamate O-methyltransferase activity"/>
    <property type="evidence" value="ECO:0007669"/>
    <property type="project" value="UniProtKB-EC"/>
</dbReference>
<dbReference type="PRINTS" id="PR00996">
    <property type="entry name" value="CHERMTFRASE"/>
</dbReference>
<dbReference type="SUPFAM" id="SSF47757">
    <property type="entry name" value="Chemotaxis receptor methyltransferase CheR, N-terminal domain"/>
    <property type="match status" value="1"/>
</dbReference>
<dbReference type="PROSITE" id="PS50123">
    <property type="entry name" value="CHER"/>
    <property type="match status" value="1"/>
</dbReference>